<evidence type="ECO:0000256" key="4">
    <source>
        <dbReference type="HAMAP-Rule" id="MF_01366"/>
    </source>
</evidence>
<accession>A0A402CYI2</accession>
<dbReference type="InterPro" id="IPR023563">
    <property type="entry name" value="Ribosomal_uL13_CS"/>
</dbReference>
<name>A0A402CYI2_9BACT</name>
<dbReference type="InterPro" id="IPR036899">
    <property type="entry name" value="Ribosomal_uL13_sf"/>
</dbReference>
<dbReference type="InterPro" id="IPR005823">
    <property type="entry name" value="Ribosomal_uL13_bac-type"/>
</dbReference>
<sequence length="143" mass="15856">MTTFSAKPADMEKSRQWIVLDGTNQSAGRLAAEAARLLRGKHKPEFTPHVDCGDHVIIINADKVRLTGNNKKDEPIYRHTLYPGGIRSVTRGRELEKSSVDALHRIIKGMLPHNTLGANMLKKLRVVAGPEHPHQAQKPTQTA</sequence>
<dbReference type="KEGG" id="ccot:CCAX7_33910"/>
<comment type="function">
    <text evidence="4 6">This protein is one of the early assembly proteins of the 50S ribosomal subunit, although it is not seen to bind rRNA by itself. It is important during the early stages of 50S assembly.</text>
</comment>
<dbReference type="EMBL" id="AP025739">
    <property type="protein sequence ID" value="BDI31340.1"/>
    <property type="molecule type" value="Genomic_DNA"/>
</dbReference>
<dbReference type="PROSITE" id="PS00783">
    <property type="entry name" value="RIBOSOMAL_L13"/>
    <property type="match status" value="1"/>
</dbReference>
<dbReference type="FunCoup" id="A0A402CYI2">
    <property type="interactions" value="515"/>
</dbReference>
<evidence type="ECO:0000256" key="6">
    <source>
        <dbReference type="RuleBase" id="RU003878"/>
    </source>
</evidence>
<dbReference type="Gene3D" id="3.90.1180.10">
    <property type="entry name" value="Ribosomal protein L13"/>
    <property type="match status" value="1"/>
</dbReference>
<dbReference type="GO" id="GO:0017148">
    <property type="term" value="P:negative regulation of translation"/>
    <property type="evidence" value="ECO:0007669"/>
    <property type="project" value="TreeGrafter"/>
</dbReference>
<keyword evidence="3 4" id="KW-0687">Ribonucleoprotein</keyword>
<dbReference type="GO" id="GO:0022625">
    <property type="term" value="C:cytosolic large ribosomal subunit"/>
    <property type="evidence" value="ECO:0007669"/>
    <property type="project" value="TreeGrafter"/>
</dbReference>
<keyword evidence="2 4" id="KW-0689">Ribosomal protein</keyword>
<dbReference type="OrthoDB" id="9801330at2"/>
<reference evidence="7 8" key="1">
    <citation type="journal article" date="2019" name="Int. J. Syst. Evol. Microbiol.">
        <title>Capsulimonas corticalis gen. nov., sp. nov., an aerobic capsulated bacterium, of a novel bacterial order, Capsulimonadales ord. nov., of the class Armatimonadia of the phylum Armatimonadetes.</title>
        <authorList>
            <person name="Li J."/>
            <person name="Kudo C."/>
            <person name="Tonouchi A."/>
        </authorList>
    </citation>
    <scope>NUCLEOTIDE SEQUENCE [LARGE SCALE GENOMIC DNA]</scope>
    <source>
        <strain evidence="7 8">AX-7</strain>
    </source>
</reference>
<dbReference type="Pfam" id="PF00572">
    <property type="entry name" value="Ribosomal_L13"/>
    <property type="match status" value="1"/>
</dbReference>
<comment type="subunit">
    <text evidence="4">Part of the 50S ribosomal subunit.</text>
</comment>
<evidence type="ECO:0000313" key="7">
    <source>
        <dbReference type="EMBL" id="BDI31340.1"/>
    </source>
</evidence>
<dbReference type="Proteomes" id="UP000287394">
    <property type="component" value="Chromosome"/>
</dbReference>
<gene>
    <name evidence="4 6 7" type="primary">rplM</name>
    <name evidence="7" type="ORF">CCAX7_33910</name>
</gene>
<dbReference type="SUPFAM" id="SSF52161">
    <property type="entry name" value="Ribosomal protein L13"/>
    <property type="match status" value="1"/>
</dbReference>
<dbReference type="RefSeq" id="WP_119322372.1">
    <property type="nucleotide sequence ID" value="NZ_AP025739.1"/>
</dbReference>
<evidence type="ECO:0000256" key="3">
    <source>
        <dbReference type="ARBA" id="ARBA00023274"/>
    </source>
</evidence>
<protein>
    <recommendedName>
        <fullName evidence="4">Large ribosomal subunit protein uL13</fullName>
    </recommendedName>
</protein>
<dbReference type="HAMAP" id="MF_01366">
    <property type="entry name" value="Ribosomal_uL13"/>
    <property type="match status" value="1"/>
</dbReference>
<organism evidence="7 8">
    <name type="scientific">Capsulimonas corticalis</name>
    <dbReference type="NCBI Taxonomy" id="2219043"/>
    <lineage>
        <taxon>Bacteria</taxon>
        <taxon>Bacillati</taxon>
        <taxon>Armatimonadota</taxon>
        <taxon>Armatimonadia</taxon>
        <taxon>Capsulimonadales</taxon>
        <taxon>Capsulimonadaceae</taxon>
        <taxon>Capsulimonas</taxon>
    </lineage>
</organism>
<evidence type="ECO:0000256" key="2">
    <source>
        <dbReference type="ARBA" id="ARBA00022980"/>
    </source>
</evidence>
<evidence type="ECO:0000313" key="8">
    <source>
        <dbReference type="Proteomes" id="UP000287394"/>
    </source>
</evidence>
<keyword evidence="8" id="KW-1185">Reference proteome</keyword>
<dbReference type="NCBIfam" id="TIGR01066">
    <property type="entry name" value="rplM_bact"/>
    <property type="match status" value="1"/>
</dbReference>
<dbReference type="GO" id="GO:0003735">
    <property type="term" value="F:structural constituent of ribosome"/>
    <property type="evidence" value="ECO:0007669"/>
    <property type="project" value="InterPro"/>
</dbReference>
<evidence type="ECO:0000256" key="5">
    <source>
        <dbReference type="RuleBase" id="RU003877"/>
    </source>
</evidence>
<dbReference type="InterPro" id="IPR005822">
    <property type="entry name" value="Ribosomal_uL13"/>
</dbReference>
<evidence type="ECO:0000256" key="1">
    <source>
        <dbReference type="ARBA" id="ARBA00006227"/>
    </source>
</evidence>
<dbReference type="PANTHER" id="PTHR11545">
    <property type="entry name" value="RIBOSOMAL PROTEIN L13"/>
    <property type="match status" value="1"/>
</dbReference>
<dbReference type="CDD" id="cd00392">
    <property type="entry name" value="Ribosomal_L13"/>
    <property type="match status" value="1"/>
</dbReference>
<comment type="similarity">
    <text evidence="1 4 5">Belongs to the universal ribosomal protein uL13 family.</text>
</comment>
<dbReference type="GO" id="GO:0003729">
    <property type="term" value="F:mRNA binding"/>
    <property type="evidence" value="ECO:0007669"/>
    <property type="project" value="TreeGrafter"/>
</dbReference>
<proteinExistence type="inferred from homology"/>
<dbReference type="AlphaFoldDB" id="A0A402CYI2"/>
<dbReference type="GO" id="GO:0006412">
    <property type="term" value="P:translation"/>
    <property type="evidence" value="ECO:0007669"/>
    <property type="project" value="UniProtKB-UniRule"/>
</dbReference>
<dbReference type="PANTHER" id="PTHR11545:SF2">
    <property type="entry name" value="LARGE RIBOSOMAL SUBUNIT PROTEIN UL13M"/>
    <property type="match status" value="1"/>
</dbReference>
<dbReference type="PIRSF" id="PIRSF002181">
    <property type="entry name" value="Ribosomal_L13"/>
    <property type="match status" value="1"/>
</dbReference>